<dbReference type="VEuPathDB" id="FungiDB:H257_15922"/>
<feature type="compositionally biased region" description="Low complexity" evidence="2">
    <location>
        <begin position="272"/>
        <end position="291"/>
    </location>
</feature>
<feature type="compositionally biased region" description="Low complexity" evidence="2">
    <location>
        <begin position="787"/>
        <end position="816"/>
    </location>
</feature>
<protein>
    <submittedName>
        <fullName evidence="3">Uncharacterized protein</fullName>
    </submittedName>
</protein>
<feature type="region of interest" description="Disordered" evidence="2">
    <location>
        <begin position="777"/>
        <end position="816"/>
    </location>
</feature>
<feature type="compositionally biased region" description="Polar residues" evidence="2">
    <location>
        <begin position="236"/>
        <end position="247"/>
    </location>
</feature>
<feature type="coiled-coil region" evidence="1">
    <location>
        <begin position="161"/>
        <end position="223"/>
    </location>
</feature>
<evidence type="ECO:0000256" key="1">
    <source>
        <dbReference type="SAM" id="Coils"/>
    </source>
</evidence>
<dbReference type="Proteomes" id="UP000265427">
    <property type="component" value="Unassembled WGS sequence"/>
</dbReference>
<dbReference type="GO" id="GO:0006406">
    <property type="term" value="P:mRNA export from nucleus"/>
    <property type="evidence" value="ECO:0007669"/>
    <property type="project" value="TreeGrafter"/>
</dbReference>
<dbReference type="AlphaFoldDB" id="A0A397AYX7"/>
<dbReference type="PANTHER" id="PTHR18898">
    <property type="entry name" value="NUCLEOPROTEIN TPR-RELATED"/>
    <property type="match status" value="1"/>
</dbReference>
<evidence type="ECO:0000256" key="2">
    <source>
        <dbReference type="SAM" id="MobiDB-lite"/>
    </source>
</evidence>
<reference evidence="3 4" key="1">
    <citation type="submission" date="2018-08" db="EMBL/GenBank/DDBJ databases">
        <title>Aphanomyces genome sequencing and annotation.</title>
        <authorList>
            <person name="Minardi D."/>
            <person name="Oidtmann B."/>
            <person name="Van Der Giezen M."/>
            <person name="Studholme D.J."/>
        </authorList>
    </citation>
    <scope>NUCLEOTIDE SEQUENCE [LARGE SCALE GENOMIC DNA]</scope>
    <source>
        <strain evidence="3 4">Kv</strain>
    </source>
</reference>
<dbReference type="VEuPathDB" id="FungiDB:H257_18573"/>
<feature type="region of interest" description="Disordered" evidence="2">
    <location>
        <begin position="22"/>
        <end position="49"/>
    </location>
</feature>
<feature type="region of interest" description="Disordered" evidence="2">
    <location>
        <begin position="460"/>
        <end position="524"/>
    </location>
</feature>
<dbReference type="GO" id="GO:0017056">
    <property type="term" value="F:structural constituent of nuclear pore"/>
    <property type="evidence" value="ECO:0007669"/>
    <property type="project" value="TreeGrafter"/>
</dbReference>
<keyword evidence="1" id="KW-0175">Coiled coil</keyword>
<name>A0A397AYX7_APHAT</name>
<evidence type="ECO:0000313" key="4">
    <source>
        <dbReference type="Proteomes" id="UP000265427"/>
    </source>
</evidence>
<evidence type="ECO:0000313" key="3">
    <source>
        <dbReference type="EMBL" id="RHY11278.1"/>
    </source>
</evidence>
<proteinExistence type="predicted"/>
<feature type="compositionally biased region" description="Low complexity" evidence="2">
    <location>
        <begin position="28"/>
        <end position="48"/>
    </location>
</feature>
<dbReference type="GO" id="GO:0005643">
    <property type="term" value="C:nuclear pore"/>
    <property type="evidence" value="ECO:0007669"/>
    <property type="project" value="TreeGrafter"/>
</dbReference>
<comment type="caution">
    <text evidence="3">The sequence shown here is derived from an EMBL/GenBank/DDBJ whole genome shotgun (WGS) entry which is preliminary data.</text>
</comment>
<gene>
    <name evidence="3" type="ORF">DYB36_012735</name>
</gene>
<accession>A0A397AYX7</accession>
<organism evidence="3 4">
    <name type="scientific">Aphanomyces astaci</name>
    <name type="common">Crayfish plague agent</name>
    <dbReference type="NCBI Taxonomy" id="112090"/>
    <lineage>
        <taxon>Eukaryota</taxon>
        <taxon>Sar</taxon>
        <taxon>Stramenopiles</taxon>
        <taxon>Oomycota</taxon>
        <taxon>Saprolegniomycetes</taxon>
        <taxon>Saprolegniales</taxon>
        <taxon>Verrucalvaceae</taxon>
        <taxon>Aphanomyces</taxon>
    </lineage>
</organism>
<sequence length="816" mass="87018">MSTPPAPVPPVGSFAPAPDASHSFLVRPGSSSAAATGPSTAPASCPPGLSGASAPAVESLCASLTRSASECALLSASLDSARAAVQSTLVTARSLLGDGGPGFTLRAIQDFVSAKEAAEKLLARVQADLVERETDLVVERNSRVAAEAYVAALRDQLDTETRRAAETIGQLRDELAVARNEVVGWSKRFQTVDATEASLRAFIASLKDQLETQSQQAASLQLDFDRACVERDSARQDASQKSAQLASTARGRDLVQADKARLENEVKRLQDASPVASSSRPSSAPSPVVESTLRQRIRELESELAAAHSSADASRTAVQSRLEALLAQVAERDEVLAKSEAENAALRDTGLALVQENTELRAKTEVAEQDALAANRRFADAVPIFWDWVVRQFAVEGAELIPSLVASWKAGTSDDFVPARERIAITPEPASGPPPEPFLGRIVGRDYRSWVAARLQPSGTSVPAAPAVVPKAQPSTAQSETESDGTESLFDTPPSSPVAGGSAKRSSDGLGPGKAKKTRKTPTVPHRVQVLAHDDLPSSVVAAYEEVVAARPWERYFTQASFVPESLRGDPEWGTLHQALVDFWSVHARSIWNRWFLPQSSPAADAEVDKLLPVLVTLAGCLFRVYQRHGGGILHFLSYPHSFWPVYLSQGITLRGVVRRHGEAEAIRYLRVGGTQWWPEVPTLVKSRSWRAPDNATLTYLHKRELKPGTAAKFDPSRVGVTQDVVRRSITAMLEVINSARQGVGPSKPFPFLVASYSQPPVGSQWSSSIPLQHGTRLATSSLAAPSQAPGATGSQASSSSAPPPAQSSSDGSICL</sequence>
<dbReference type="PANTHER" id="PTHR18898:SF2">
    <property type="entry name" value="NUCLEOPROTEIN TPR"/>
    <property type="match status" value="1"/>
</dbReference>
<feature type="region of interest" description="Disordered" evidence="2">
    <location>
        <begin position="233"/>
        <end position="252"/>
    </location>
</feature>
<dbReference type="EMBL" id="QUSZ01005088">
    <property type="protein sequence ID" value="RHY11278.1"/>
    <property type="molecule type" value="Genomic_DNA"/>
</dbReference>
<feature type="region of interest" description="Disordered" evidence="2">
    <location>
        <begin position="269"/>
        <end position="292"/>
    </location>
</feature>